<reference evidence="1" key="1">
    <citation type="journal article" date="2011" name="Genome Biol.">
        <title>The draft genome of the carcinogenic human liver fluke Clonorchis sinensis.</title>
        <authorList>
            <person name="Wang X."/>
            <person name="Chen W."/>
            <person name="Huang Y."/>
            <person name="Sun J."/>
            <person name="Men J."/>
            <person name="Liu H."/>
            <person name="Luo F."/>
            <person name="Guo L."/>
            <person name="Lv X."/>
            <person name="Deng C."/>
            <person name="Zhou C."/>
            <person name="Fan Y."/>
            <person name="Li X."/>
            <person name="Huang L."/>
            <person name="Hu Y."/>
            <person name="Liang C."/>
            <person name="Hu X."/>
            <person name="Xu J."/>
            <person name="Yu X."/>
        </authorList>
    </citation>
    <scope>NUCLEOTIDE SEQUENCE [LARGE SCALE GENOMIC DNA]</scope>
    <source>
        <strain evidence="1">Henan</strain>
    </source>
</reference>
<accession>G7Y2Y6</accession>
<protein>
    <submittedName>
        <fullName evidence="1">Uncharacterized protein</fullName>
    </submittedName>
</protein>
<keyword evidence="2" id="KW-1185">Reference proteome</keyword>
<sequence length="376" mass="42263">MPGPPAFTMSEWIPSVPGKLGSLRRTSEDVKSDKVNDHALSQLWLNYIGNDSVYPQLVGAIPTLVGGPIAAEGIDALRKLLRDVHRCEIALTQLGYIADLNCSINLKRIIKRLPRHLQRQWAKLAIGANRVSSWDVDDINRRRNLPRPRDNAVASKALSPPVCTARHFLYDCTTFQAKSPDEKLQTLRERVYPNRHECTICTLVREQRIGNSKRPYASLTAFGWVTFGPSVRIPFDFAANSGKLSPNDCLYSGPDLTNDLTRVLLRFRLNDFALYADIEEMILEVHLKAEDGAQPSALWEAKGAPGNSHDRRNRIELRSNRASVFSDCNMPAASFDLVVICALTSLRSIMYTIAEYRYWIIDVHMGLIEHVVGLLL</sequence>
<organism evidence="1 2">
    <name type="scientific">Clonorchis sinensis</name>
    <name type="common">Chinese liver fluke</name>
    <dbReference type="NCBI Taxonomy" id="79923"/>
    <lineage>
        <taxon>Eukaryota</taxon>
        <taxon>Metazoa</taxon>
        <taxon>Spiralia</taxon>
        <taxon>Lophotrochozoa</taxon>
        <taxon>Platyhelminthes</taxon>
        <taxon>Trematoda</taxon>
        <taxon>Digenea</taxon>
        <taxon>Opisthorchiida</taxon>
        <taxon>Opisthorchiata</taxon>
        <taxon>Opisthorchiidae</taxon>
        <taxon>Clonorchis</taxon>
    </lineage>
</organism>
<dbReference type="AlphaFoldDB" id="G7Y2Y6"/>
<gene>
    <name evidence="1" type="ORF">CLF_100228</name>
</gene>
<dbReference type="EMBL" id="DF142834">
    <property type="protein sequence ID" value="GAA47330.1"/>
    <property type="molecule type" value="Genomic_DNA"/>
</dbReference>
<name>G7Y2Y6_CLOSI</name>
<dbReference type="PANTHER" id="PTHR47331">
    <property type="entry name" value="PHD-TYPE DOMAIN-CONTAINING PROTEIN"/>
    <property type="match status" value="1"/>
</dbReference>
<evidence type="ECO:0000313" key="2">
    <source>
        <dbReference type="Proteomes" id="UP000008909"/>
    </source>
</evidence>
<evidence type="ECO:0000313" key="1">
    <source>
        <dbReference type="EMBL" id="GAA47330.1"/>
    </source>
</evidence>
<proteinExistence type="predicted"/>
<dbReference type="Proteomes" id="UP000008909">
    <property type="component" value="Unassembled WGS sequence"/>
</dbReference>
<reference key="2">
    <citation type="submission" date="2011-10" db="EMBL/GenBank/DDBJ databases">
        <title>The genome and transcriptome sequence of Clonorchis sinensis provide insights into the carcinogenic liver fluke.</title>
        <authorList>
            <person name="Wang X."/>
            <person name="Huang Y."/>
            <person name="Chen W."/>
            <person name="Liu H."/>
            <person name="Guo L."/>
            <person name="Chen Y."/>
            <person name="Luo F."/>
            <person name="Zhou W."/>
            <person name="Sun J."/>
            <person name="Mao Q."/>
            <person name="Liang P."/>
            <person name="Zhou C."/>
            <person name="Tian Y."/>
            <person name="Men J."/>
            <person name="Lv X."/>
            <person name="Huang L."/>
            <person name="Zhou J."/>
            <person name="Hu Y."/>
            <person name="Li R."/>
            <person name="Zhang F."/>
            <person name="Lei H."/>
            <person name="Li X."/>
            <person name="Hu X."/>
            <person name="Liang C."/>
            <person name="Xu J."/>
            <person name="Wu Z."/>
            <person name="Yu X."/>
        </authorList>
    </citation>
    <scope>NUCLEOTIDE SEQUENCE</scope>
    <source>
        <strain>Henan</strain>
    </source>
</reference>